<evidence type="ECO:0000259" key="1">
    <source>
        <dbReference type="Pfam" id="PF13226"/>
    </source>
</evidence>
<proteinExistence type="predicted"/>
<reference evidence="2" key="1">
    <citation type="submission" date="2021-07" db="EMBL/GenBank/DDBJ databases">
        <authorList>
            <person name="Fernandez M."/>
            <person name="Pereira P."/>
            <person name="Torres Tejerizo G.A."/>
            <person name="Gonzalez P."/>
            <person name="Agostini E."/>
        </authorList>
    </citation>
    <scope>NUCLEOTIDE SEQUENCE</scope>
    <source>
        <strain evidence="2">SFC 500-1A</strain>
    </source>
</reference>
<dbReference type="Pfam" id="PF13226">
    <property type="entry name" value="DUF4034"/>
    <property type="match status" value="1"/>
</dbReference>
<comment type="caution">
    <text evidence="2">The sequence shown here is derived from an EMBL/GenBank/DDBJ whole genome shotgun (WGS) entry which is preliminary data.</text>
</comment>
<evidence type="ECO:0000313" key="2">
    <source>
        <dbReference type="EMBL" id="MCF0265409.1"/>
    </source>
</evidence>
<dbReference type="SUPFAM" id="SSF81901">
    <property type="entry name" value="HCP-like"/>
    <property type="match status" value="1"/>
</dbReference>
<name>A0A8X8GDQ9_ACIGI</name>
<dbReference type="EMBL" id="JAHWXT010000004">
    <property type="protein sequence ID" value="MCF0265409.1"/>
    <property type="molecule type" value="Genomic_DNA"/>
</dbReference>
<sequence length="675" mass="79710">MIKSEYTHEVFRKDIHCPQGLLENKNYAELENFFNVLWQSRSYKLPQLWENEWFDQPKQMFKDIFLNHGITALKHINEWHLAFPESFFPYIVRVRYWAFWAAEYRGQEWSSNVTDEMWDCAREAQKQLYASAMQAFAFSAETWTIALHLLNSAVHLDEPEWFAEWMLKRRYPSNLAHKIKPSAQAMAQKSGLNQDLKIDLPQDVPQLLQKYLNLKEEIDLPQADAAFWLKIFIEESGFGLLAVRDYCWYLLPRWGHDHQAIIDFAQSDWCQHFSEIEKSELNYIVWFDTLDTSFDKDQTLEIKKYIQKAQAILKRPLTERNRAVIYLKLAYFYYLLDENDPRILSCYQNAADYPVFDEYELDRAIYFWRHNAQDSDFLGRIALSNRKRLASAAVLYGFLCQHGWCSVEKNPLVAQSWYEQAKLLEAPKAYPEGRYCCFFRVANNFDDDHGYIFIIDLLHQGADLGFVYCCFNAGYIHSLAEHALYDVNQELYYAKKAADQGHYIAMYNMGIHYLNLSMDENQSQPKEYLKKSLGYFEQSRLGLEKSQQDHRYINSDLLNDLIDIYVTRLFNFSYYPEIAEQIIAVLKTKAHKRHIAAMCAIARLHFDLKNRPHYYDYAEAVKWCQAAYLQDPEHDLVKEVLYEIMGNTKRSIKKYNQTIANIAASDIPGRQDVLI</sequence>
<dbReference type="AlphaFoldDB" id="A0A8X8GDQ9"/>
<organism evidence="2 3">
    <name type="scientific">Acinetobacter guillouiae</name>
    <name type="common">Acinetobacter genomosp. 11</name>
    <dbReference type="NCBI Taxonomy" id="106649"/>
    <lineage>
        <taxon>Bacteria</taxon>
        <taxon>Pseudomonadati</taxon>
        <taxon>Pseudomonadota</taxon>
        <taxon>Gammaproteobacteria</taxon>
        <taxon>Moraxellales</taxon>
        <taxon>Moraxellaceae</taxon>
        <taxon>Acinetobacter</taxon>
    </lineage>
</organism>
<accession>A0A8X8GDQ9</accession>
<feature type="domain" description="DUF4034" evidence="1">
    <location>
        <begin position="20"/>
        <end position="288"/>
    </location>
</feature>
<evidence type="ECO:0000313" key="3">
    <source>
        <dbReference type="Proteomes" id="UP000887320"/>
    </source>
</evidence>
<dbReference type="Proteomes" id="UP000887320">
    <property type="component" value="Unassembled WGS sequence"/>
</dbReference>
<dbReference type="InterPro" id="IPR025115">
    <property type="entry name" value="DUF4034"/>
</dbReference>
<dbReference type="Gene3D" id="1.25.40.10">
    <property type="entry name" value="Tetratricopeptide repeat domain"/>
    <property type="match status" value="1"/>
</dbReference>
<protein>
    <submittedName>
        <fullName evidence="2">DUF4034 domain-containing protein</fullName>
    </submittedName>
</protein>
<dbReference type="InterPro" id="IPR011990">
    <property type="entry name" value="TPR-like_helical_dom_sf"/>
</dbReference>
<gene>
    <name evidence="2" type="ORF">KW868_13210</name>
</gene>